<name>A0A5B8FRE8_9RHOB</name>
<accession>A0A5B8FRE8</accession>
<dbReference type="InterPro" id="IPR007172">
    <property type="entry name" value="DUF374"/>
</dbReference>
<dbReference type="KEGG" id="ppru:FDP22_03510"/>
<sequence>MLAAALRAMRGSASARRFGAALAVGYISLCRRTGRWEIIGEDTRELLSSGRGRFVLALWHGRLMMLPTEMRDNVIVRAIISRNTDGEFISGLVDRYGIRTIRGSTRDRRKPGLDKGGRAAFLAGLHALKEEQDVILVLTPDGPRGPRMRCQNGVATLSVMSGVPVVPWSFSASRGRFLRSWDRFMLVLPFSRGVIAFGAPIPPPADRTAEAIEAHRLRIEAEITALTRAADAQVGRVTPVPGPAPK</sequence>
<evidence type="ECO:0000313" key="2">
    <source>
        <dbReference type="EMBL" id="QDL90935.1"/>
    </source>
</evidence>
<dbReference type="CDD" id="cd07983">
    <property type="entry name" value="LPLAT_DUF374-like"/>
    <property type="match status" value="1"/>
</dbReference>
<proteinExistence type="predicted"/>
<dbReference type="Pfam" id="PF04028">
    <property type="entry name" value="DUF374"/>
    <property type="match status" value="1"/>
</dbReference>
<dbReference type="Proteomes" id="UP000305888">
    <property type="component" value="Chromosome"/>
</dbReference>
<reference evidence="2 3" key="1">
    <citation type="submission" date="2019-06" db="EMBL/GenBank/DDBJ databases">
        <title>Genome sequence of Rhodobacteraceae bacterium D4M1.</title>
        <authorList>
            <person name="Cao J."/>
        </authorList>
    </citation>
    <scope>NUCLEOTIDE SEQUENCE [LARGE SCALE GENOMIC DNA]</scope>
    <source>
        <strain evidence="2 3">D4M1</strain>
    </source>
</reference>
<dbReference type="AlphaFoldDB" id="A0A5B8FRE8"/>
<dbReference type="OrthoDB" id="9810508at2"/>
<evidence type="ECO:0000259" key="1">
    <source>
        <dbReference type="Pfam" id="PF04028"/>
    </source>
</evidence>
<organism evidence="2 3">
    <name type="scientific">Paroceanicella profunda</name>
    <dbReference type="NCBI Taxonomy" id="2579971"/>
    <lineage>
        <taxon>Bacteria</taxon>
        <taxon>Pseudomonadati</taxon>
        <taxon>Pseudomonadota</taxon>
        <taxon>Alphaproteobacteria</taxon>
        <taxon>Rhodobacterales</taxon>
        <taxon>Paracoccaceae</taxon>
        <taxon>Paroceanicella</taxon>
    </lineage>
</organism>
<keyword evidence="3" id="KW-1185">Reference proteome</keyword>
<dbReference type="EMBL" id="CP040818">
    <property type="protein sequence ID" value="QDL90935.1"/>
    <property type="molecule type" value="Genomic_DNA"/>
</dbReference>
<protein>
    <submittedName>
        <fullName evidence="2">DUF374 domain-containing protein</fullName>
    </submittedName>
</protein>
<gene>
    <name evidence="2" type="ORF">FDP22_03510</name>
</gene>
<evidence type="ECO:0000313" key="3">
    <source>
        <dbReference type="Proteomes" id="UP000305888"/>
    </source>
</evidence>
<feature type="domain" description="DUF374" evidence="1">
    <location>
        <begin position="75"/>
        <end position="147"/>
    </location>
</feature>